<dbReference type="InterPro" id="IPR012337">
    <property type="entry name" value="RNaseH-like_sf"/>
</dbReference>
<sequence length="608" mass="69107">MTCLPSLPPTCSNGHCWSDNVQEALSRITSIYSHATALLLQEADPTRLQIHLERVVGEAVPLLAALEASDDNLSADWLEQCTTLVADLANNLSVASDSARSTEDALIVIPEPVTEQRRGGRGRPRKNINVNFLQEAMDTKRRISLLSLTLVSLARHIGVSQRTLVRRLQEAGVFYKYSSISNGELDALVRSYRRVKPNAGLRYIIGYLRSHGFRIQGARVTKSMRRVDRLGNMLHQKPKIKRRKYSVKRPNALWHVDGHHKLILWGIVIHGIIDGYCRTITGLRASTNNRASTVLEVFVDAIDAFGHPSRMRGDRGRENKAIAIYMILRNGLNRGSFIWGSSTHNTRIERLWVEVGSQFARRWRAFFYRLEHIHLLNRKNPSHLWLIHYLFLDIINNDCKQFQNEWNVHPISGEEGKDESPHDKRWLGMVKHGVYTDDCDGLDVESIQELYGTTEDVPARPSNHTGAGYLNDEDAPEYSDGNSDTDSDESELDLGEIDKQIEATSSDQFLPKAIKPPRHSSPFNDEELHLFEETLEAAVHANITPVGYGIHPDEWEDSIYPTIEMIRTGRKGGREISVQLPDHIWRPRGHLWTLGLSIMDRILENREE</sequence>
<keyword evidence="4" id="KW-1185">Reference proteome</keyword>
<dbReference type="Pfam" id="PF24764">
    <property type="entry name" value="rva_4"/>
    <property type="match status" value="1"/>
</dbReference>
<dbReference type="PANTHER" id="PTHR46791:SF5">
    <property type="entry name" value="CLR5 DOMAIN-CONTAINING PROTEIN-RELATED"/>
    <property type="match status" value="1"/>
</dbReference>
<dbReference type="EMBL" id="JAACJN010000009">
    <property type="protein sequence ID" value="KAF5391707.1"/>
    <property type="molecule type" value="Genomic_DNA"/>
</dbReference>
<accession>A0A8H5HY61</accession>
<feature type="compositionally biased region" description="Acidic residues" evidence="1">
    <location>
        <begin position="471"/>
        <end position="491"/>
    </location>
</feature>
<organism evidence="3 4">
    <name type="scientific">Collybiopsis confluens</name>
    <dbReference type="NCBI Taxonomy" id="2823264"/>
    <lineage>
        <taxon>Eukaryota</taxon>
        <taxon>Fungi</taxon>
        <taxon>Dikarya</taxon>
        <taxon>Basidiomycota</taxon>
        <taxon>Agaricomycotina</taxon>
        <taxon>Agaricomycetes</taxon>
        <taxon>Agaricomycetidae</taxon>
        <taxon>Agaricales</taxon>
        <taxon>Marasmiineae</taxon>
        <taxon>Omphalotaceae</taxon>
        <taxon>Collybiopsis</taxon>
    </lineage>
</organism>
<evidence type="ECO:0000259" key="2">
    <source>
        <dbReference type="Pfam" id="PF24764"/>
    </source>
</evidence>
<dbReference type="InterPro" id="IPR058913">
    <property type="entry name" value="Integrase_dom_put"/>
</dbReference>
<gene>
    <name evidence="3" type="ORF">D9757_002559</name>
</gene>
<dbReference type="Proteomes" id="UP000518752">
    <property type="component" value="Unassembled WGS sequence"/>
</dbReference>
<evidence type="ECO:0000256" key="1">
    <source>
        <dbReference type="SAM" id="MobiDB-lite"/>
    </source>
</evidence>
<feature type="region of interest" description="Disordered" evidence="1">
    <location>
        <begin position="452"/>
        <end position="491"/>
    </location>
</feature>
<dbReference type="Gene3D" id="3.30.420.10">
    <property type="entry name" value="Ribonuclease H-like superfamily/Ribonuclease H"/>
    <property type="match status" value="1"/>
</dbReference>
<evidence type="ECO:0000313" key="4">
    <source>
        <dbReference type="Proteomes" id="UP000518752"/>
    </source>
</evidence>
<protein>
    <recommendedName>
        <fullName evidence="2">Integrase core domain-containing protein</fullName>
    </recommendedName>
</protein>
<dbReference type="OrthoDB" id="3353107at2759"/>
<name>A0A8H5HY61_9AGAR</name>
<proteinExistence type="predicted"/>
<dbReference type="SUPFAM" id="SSF53098">
    <property type="entry name" value="Ribonuclease H-like"/>
    <property type="match status" value="1"/>
</dbReference>
<reference evidence="3 4" key="1">
    <citation type="journal article" date="2020" name="ISME J.">
        <title>Uncovering the hidden diversity of litter-decomposition mechanisms in mushroom-forming fungi.</title>
        <authorList>
            <person name="Floudas D."/>
            <person name="Bentzer J."/>
            <person name="Ahren D."/>
            <person name="Johansson T."/>
            <person name="Persson P."/>
            <person name="Tunlid A."/>
        </authorList>
    </citation>
    <scope>NUCLEOTIDE SEQUENCE [LARGE SCALE GENOMIC DNA]</scope>
    <source>
        <strain evidence="3 4">CBS 406.79</strain>
    </source>
</reference>
<dbReference type="AlphaFoldDB" id="A0A8H5HY61"/>
<dbReference type="InterPro" id="IPR036397">
    <property type="entry name" value="RNaseH_sf"/>
</dbReference>
<dbReference type="PANTHER" id="PTHR46791">
    <property type="entry name" value="EXPRESSED PROTEIN"/>
    <property type="match status" value="1"/>
</dbReference>
<dbReference type="GO" id="GO:0003676">
    <property type="term" value="F:nucleic acid binding"/>
    <property type="evidence" value="ECO:0007669"/>
    <property type="project" value="InterPro"/>
</dbReference>
<feature type="domain" description="Integrase core" evidence="2">
    <location>
        <begin position="245"/>
        <end position="417"/>
    </location>
</feature>
<comment type="caution">
    <text evidence="3">The sequence shown here is derived from an EMBL/GenBank/DDBJ whole genome shotgun (WGS) entry which is preliminary data.</text>
</comment>
<evidence type="ECO:0000313" key="3">
    <source>
        <dbReference type="EMBL" id="KAF5391707.1"/>
    </source>
</evidence>